<evidence type="ECO:0000256" key="4">
    <source>
        <dbReference type="ARBA" id="ARBA00048267"/>
    </source>
</evidence>
<feature type="active site" evidence="5 6">
    <location>
        <position position="292"/>
    </location>
</feature>
<sequence>MTKRVRVLVVDDSALVRQAISHGLNQDPSIEVVGQAVDAFMARDLIVRLRPDVVTLDVEMPRMNGVEFLRRLMPQYPLPVIMVSSQTRAGCRVTIEALEAGAVDFVTKPSGMGIGLEQMLVELREKVKIAAAVDVSHWRKRRDVLPRIVKRKPMTLNRTGDLLVAIGASTGGTEATRKILSQLPEGFPGIVITQHMPPGFTSMYAESLDRSCPLKVREAHNGDRVAPGQVLLAPGGKHMRVVRRNGGGWEVVCREGELVSGHCPSVDVLFESVARAARAKAIGVILTGMGQDGADGLLAMARAGARTIGQDRQSCVVYGMPKVAHEKGAVQKLVPLANIPEVLVRLVAEGDHG</sequence>
<evidence type="ECO:0000256" key="3">
    <source>
        <dbReference type="ARBA" id="ARBA00022801"/>
    </source>
</evidence>
<dbReference type="Pfam" id="PF00072">
    <property type="entry name" value="Response_reg"/>
    <property type="match status" value="1"/>
</dbReference>
<dbReference type="SUPFAM" id="SSF52738">
    <property type="entry name" value="Methylesterase CheB, C-terminal domain"/>
    <property type="match status" value="1"/>
</dbReference>
<feature type="domain" description="CheB-type methylesterase" evidence="9">
    <location>
        <begin position="157"/>
        <end position="350"/>
    </location>
</feature>
<dbReference type="NCBIfam" id="NF001965">
    <property type="entry name" value="PRK00742.1"/>
    <property type="match status" value="1"/>
</dbReference>
<dbReference type="EC" id="3.1.1.61" evidence="5"/>
<evidence type="ECO:0000259" key="8">
    <source>
        <dbReference type="PROSITE" id="PS50110"/>
    </source>
</evidence>
<dbReference type="CDD" id="cd16432">
    <property type="entry name" value="CheB_Rec"/>
    <property type="match status" value="1"/>
</dbReference>
<dbReference type="GO" id="GO:0008984">
    <property type="term" value="F:protein-glutamate methylesterase activity"/>
    <property type="evidence" value="ECO:0007669"/>
    <property type="project" value="UniProtKB-UniRule"/>
</dbReference>
<dbReference type="CDD" id="cd17541">
    <property type="entry name" value="REC_CheB-like"/>
    <property type="match status" value="1"/>
</dbReference>
<reference evidence="10 11" key="1">
    <citation type="submission" date="2019-07" db="EMBL/GenBank/DDBJ databases">
        <title>Genomic Encyclopedia of Type Strains, Phase IV (KMG-IV): sequencing the most valuable type-strain genomes for metagenomic binning, comparative biology and taxonomic classification.</title>
        <authorList>
            <person name="Goeker M."/>
        </authorList>
    </citation>
    <scope>NUCLEOTIDE SEQUENCE [LARGE SCALE GENOMIC DNA]</scope>
    <source>
        <strain evidence="10 11">SS015</strain>
    </source>
</reference>
<proteinExistence type="inferred from homology"/>
<comment type="similarity">
    <text evidence="5">Belongs to the CheB family.</text>
</comment>
<dbReference type="Gene3D" id="3.40.50.2300">
    <property type="match status" value="1"/>
</dbReference>
<keyword evidence="2 5" id="KW-0145">Chemotaxis</keyword>
<dbReference type="InterPro" id="IPR011006">
    <property type="entry name" value="CheY-like_superfamily"/>
</dbReference>
<dbReference type="InterPro" id="IPR001789">
    <property type="entry name" value="Sig_transdc_resp-reg_receiver"/>
</dbReference>
<dbReference type="EC" id="3.5.1.44" evidence="5"/>
<gene>
    <name evidence="5" type="primary">cheB</name>
    <name evidence="10" type="ORF">EDC39_101382</name>
</gene>
<dbReference type="InterPro" id="IPR035909">
    <property type="entry name" value="CheB_C"/>
</dbReference>
<dbReference type="SMART" id="SM00448">
    <property type="entry name" value="REC"/>
    <property type="match status" value="1"/>
</dbReference>
<dbReference type="PROSITE" id="PS50110">
    <property type="entry name" value="RESPONSE_REGULATORY"/>
    <property type="match status" value="1"/>
</dbReference>
<evidence type="ECO:0000259" key="9">
    <source>
        <dbReference type="PROSITE" id="PS50122"/>
    </source>
</evidence>
<feature type="domain" description="Response regulatory" evidence="8">
    <location>
        <begin position="6"/>
        <end position="123"/>
    </location>
</feature>
<dbReference type="Gene3D" id="3.40.50.180">
    <property type="entry name" value="Methylesterase CheB, C-terminal domain"/>
    <property type="match status" value="1"/>
</dbReference>
<keyword evidence="1 5" id="KW-0963">Cytoplasm</keyword>
<evidence type="ECO:0000256" key="2">
    <source>
        <dbReference type="ARBA" id="ARBA00022500"/>
    </source>
</evidence>
<dbReference type="GO" id="GO:0006935">
    <property type="term" value="P:chemotaxis"/>
    <property type="evidence" value="ECO:0007669"/>
    <property type="project" value="UniProtKB-UniRule"/>
</dbReference>
<comment type="PTM">
    <text evidence="5">Phosphorylated by CheA. Phosphorylation of the N-terminal regulatory domain activates the methylesterase activity.</text>
</comment>
<dbReference type="PANTHER" id="PTHR42872">
    <property type="entry name" value="PROTEIN-GLUTAMATE METHYLESTERASE/PROTEIN-GLUTAMINE GLUTAMINASE"/>
    <property type="match status" value="1"/>
</dbReference>
<comment type="caution">
    <text evidence="10">The sequence shown here is derived from an EMBL/GenBank/DDBJ whole genome shotgun (WGS) entry which is preliminary data.</text>
</comment>
<accession>A0A5D3WMY0</accession>
<comment type="subcellular location">
    <subcellularLocation>
        <location evidence="5">Cytoplasm</location>
    </subcellularLocation>
</comment>
<dbReference type="AlphaFoldDB" id="A0A5D3WMY0"/>
<name>A0A5D3WMY0_9BACT</name>
<comment type="function">
    <text evidence="5">Involved in chemotaxis. Part of a chemotaxis signal transduction system that modulates chemotaxis in response to various stimuli. Catalyzes the demethylation of specific methylglutamate residues introduced into the chemoreceptors (methyl-accepting chemotaxis proteins or MCP) by CheR. Also mediates the irreversible deamidation of specific glutamine residues to glutamic acid.</text>
</comment>
<evidence type="ECO:0000256" key="1">
    <source>
        <dbReference type="ARBA" id="ARBA00022490"/>
    </source>
</evidence>
<evidence type="ECO:0000313" key="10">
    <source>
        <dbReference type="EMBL" id="TYP00221.1"/>
    </source>
</evidence>
<keyword evidence="11" id="KW-1185">Reference proteome</keyword>
<dbReference type="Pfam" id="PF01339">
    <property type="entry name" value="CheB_methylest"/>
    <property type="match status" value="1"/>
</dbReference>
<evidence type="ECO:0000313" key="11">
    <source>
        <dbReference type="Proteomes" id="UP000324159"/>
    </source>
</evidence>
<organism evidence="10 11">
    <name type="scientific">Geothermobacter ehrlichii</name>
    <dbReference type="NCBI Taxonomy" id="213224"/>
    <lineage>
        <taxon>Bacteria</taxon>
        <taxon>Pseudomonadati</taxon>
        <taxon>Thermodesulfobacteriota</taxon>
        <taxon>Desulfuromonadia</taxon>
        <taxon>Desulfuromonadales</taxon>
        <taxon>Geothermobacteraceae</taxon>
        <taxon>Geothermobacter</taxon>
    </lineage>
</organism>
<dbReference type="SUPFAM" id="SSF52172">
    <property type="entry name" value="CheY-like"/>
    <property type="match status" value="1"/>
</dbReference>
<evidence type="ECO:0000256" key="5">
    <source>
        <dbReference type="HAMAP-Rule" id="MF_00099"/>
    </source>
</evidence>
<dbReference type="PANTHER" id="PTHR42872:SF6">
    <property type="entry name" value="PROTEIN-GLUTAMATE METHYLESTERASE_PROTEIN-GLUTAMINE GLUTAMINASE"/>
    <property type="match status" value="1"/>
</dbReference>
<protein>
    <recommendedName>
        <fullName evidence="5">Protein-glutamate methylesterase/protein-glutamine glutaminase</fullName>
        <ecNumber evidence="5">3.1.1.61</ecNumber>
        <ecNumber evidence="5">3.5.1.44</ecNumber>
    </recommendedName>
</protein>
<feature type="active site" evidence="5 6">
    <location>
        <position position="195"/>
    </location>
</feature>
<keyword evidence="3 5" id="KW-0378">Hydrolase</keyword>
<dbReference type="InterPro" id="IPR008248">
    <property type="entry name" value="CheB-like"/>
</dbReference>
<dbReference type="HAMAP" id="MF_00099">
    <property type="entry name" value="CheB_chemtxs"/>
    <property type="match status" value="1"/>
</dbReference>
<dbReference type="PIRSF" id="PIRSF000876">
    <property type="entry name" value="RR_chemtxs_CheB"/>
    <property type="match status" value="1"/>
</dbReference>
<comment type="catalytic activity">
    <reaction evidence="5">
        <text>L-glutaminyl-[protein] + H2O = L-glutamyl-[protein] + NH4(+)</text>
        <dbReference type="Rhea" id="RHEA:16441"/>
        <dbReference type="Rhea" id="RHEA-COMP:10207"/>
        <dbReference type="Rhea" id="RHEA-COMP:10208"/>
        <dbReference type="ChEBI" id="CHEBI:15377"/>
        <dbReference type="ChEBI" id="CHEBI:28938"/>
        <dbReference type="ChEBI" id="CHEBI:29973"/>
        <dbReference type="ChEBI" id="CHEBI:30011"/>
        <dbReference type="EC" id="3.5.1.44"/>
    </reaction>
</comment>
<dbReference type="GO" id="GO:0000156">
    <property type="term" value="F:phosphorelay response regulator activity"/>
    <property type="evidence" value="ECO:0007669"/>
    <property type="project" value="InterPro"/>
</dbReference>
<dbReference type="GO" id="GO:0005737">
    <property type="term" value="C:cytoplasm"/>
    <property type="evidence" value="ECO:0007669"/>
    <property type="project" value="UniProtKB-SubCell"/>
</dbReference>
<dbReference type="PROSITE" id="PS50122">
    <property type="entry name" value="CHEB"/>
    <property type="match status" value="1"/>
</dbReference>
<dbReference type="EMBL" id="VNIB01000001">
    <property type="protein sequence ID" value="TYP00221.1"/>
    <property type="molecule type" value="Genomic_DNA"/>
</dbReference>
<evidence type="ECO:0000256" key="7">
    <source>
        <dbReference type="PROSITE-ProRule" id="PRU00169"/>
    </source>
</evidence>
<dbReference type="Proteomes" id="UP000324159">
    <property type="component" value="Unassembled WGS sequence"/>
</dbReference>
<comment type="domain">
    <text evidence="5">Contains a C-terminal catalytic domain, and an N-terminal region which modulates catalytic activity.</text>
</comment>
<evidence type="ECO:0000256" key="6">
    <source>
        <dbReference type="PROSITE-ProRule" id="PRU00050"/>
    </source>
</evidence>
<feature type="active site" evidence="5 6">
    <location>
        <position position="169"/>
    </location>
</feature>
<dbReference type="InterPro" id="IPR000673">
    <property type="entry name" value="Sig_transdc_resp-reg_Me-estase"/>
</dbReference>
<keyword evidence="5 7" id="KW-0597">Phosphoprotein</keyword>
<comment type="catalytic activity">
    <reaction evidence="4 5">
        <text>[protein]-L-glutamate 5-O-methyl ester + H2O = L-glutamyl-[protein] + methanol + H(+)</text>
        <dbReference type="Rhea" id="RHEA:23236"/>
        <dbReference type="Rhea" id="RHEA-COMP:10208"/>
        <dbReference type="Rhea" id="RHEA-COMP:10311"/>
        <dbReference type="ChEBI" id="CHEBI:15377"/>
        <dbReference type="ChEBI" id="CHEBI:15378"/>
        <dbReference type="ChEBI" id="CHEBI:17790"/>
        <dbReference type="ChEBI" id="CHEBI:29973"/>
        <dbReference type="ChEBI" id="CHEBI:82795"/>
        <dbReference type="EC" id="3.1.1.61"/>
    </reaction>
</comment>
<feature type="modified residue" description="4-aspartylphosphate" evidence="5 7">
    <location>
        <position position="57"/>
    </location>
</feature>
<dbReference type="GO" id="GO:0050568">
    <property type="term" value="F:protein-glutamine glutaminase activity"/>
    <property type="evidence" value="ECO:0007669"/>
    <property type="project" value="UniProtKB-UniRule"/>
</dbReference>
<dbReference type="NCBIfam" id="NF009206">
    <property type="entry name" value="PRK12555.1"/>
    <property type="match status" value="1"/>
</dbReference>